<dbReference type="Pfam" id="PF12146">
    <property type="entry name" value="Hydrolase_4"/>
    <property type="match status" value="1"/>
</dbReference>
<dbReference type="Gene3D" id="3.40.50.1820">
    <property type="entry name" value="alpha/beta hydrolase"/>
    <property type="match status" value="2"/>
</dbReference>
<dbReference type="PANTHER" id="PTHR22946">
    <property type="entry name" value="DIENELACTONE HYDROLASE DOMAIN-CONTAINING PROTEIN-RELATED"/>
    <property type="match status" value="1"/>
</dbReference>
<evidence type="ECO:0000313" key="4">
    <source>
        <dbReference type="EMBL" id="CAJ1966763.1"/>
    </source>
</evidence>
<feature type="signal peptide" evidence="2">
    <location>
        <begin position="1"/>
        <end position="19"/>
    </location>
</feature>
<dbReference type="InterPro" id="IPR050261">
    <property type="entry name" value="FrsA_esterase"/>
</dbReference>
<dbReference type="PANTHER" id="PTHR22946:SF9">
    <property type="entry name" value="POLYKETIDE TRANSFERASE AF380"/>
    <property type="match status" value="1"/>
</dbReference>
<proteinExistence type="predicted"/>
<dbReference type="InterPro" id="IPR022742">
    <property type="entry name" value="Hydrolase_4"/>
</dbReference>
<name>A0AAD2JNZ5_9STRA</name>
<keyword evidence="1" id="KW-0378">Hydrolase</keyword>
<evidence type="ECO:0000259" key="3">
    <source>
        <dbReference type="Pfam" id="PF12146"/>
    </source>
</evidence>
<keyword evidence="5" id="KW-1185">Reference proteome</keyword>
<comment type="caution">
    <text evidence="4">The sequence shown here is derived from an EMBL/GenBank/DDBJ whole genome shotgun (WGS) entry which is preliminary data.</text>
</comment>
<organism evidence="4 5">
    <name type="scientific">Cylindrotheca closterium</name>
    <dbReference type="NCBI Taxonomy" id="2856"/>
    <lineage>
        <taxon>Eukaryota</taxon>
        <taxon>Sar</taxon>
        <taxon>Stramenopiles</taxon>
        <taxon>Ochrophyta</taxon>
        <taxon>Bacillariophyta</taxon>
        <taxon>Bacillariophyceae</taxon>
        <taxon>Bacillariophycidae</taxon>
        <taxon>Bacillariales</taxon>
        <taxon>Bacillariaceae</taxon>
        <taxon>Cylindrotheca</taxon>
    </lineage>
</organism>
<evidence type="ECO:0000313" key="5">
    <source>
        <dbReference type="Proteomes" id="UP001295423"/>
    </source>
</evidence>
<accession>A0AAD2JNZ5</accession>
<evidence type="ECO:0000256" key="2">
    <source>
        <dbReference type="SAM" id="SignalP"/>
    </source>
</evidence>
<feature type="chain" id="PRO_5041910542" description="Serine aminopeptidase S33 domain-containing protein" evidence="2">
    <location>
        <begin position="20"/>
        <end position="350"/>
    </location>
</feature>
<feature type="domain" description="Serine aminopeptidase S33" evidence="3">
    <location>
        <begin position="69"/>
        <end position="187"/>
    </location>
</feature>
<gene>
    <name evidence="4" type="ORF">CYCCA115_LOCUS22346</name>
</gene>
<protein>
    <recommendedName>
        <fullName evidence="3">Serine aminopeptidase S33 domain-containing protein</fullName>
    </recommendedName>
</protein>
<keyword evidence="2" id="KW-0732">Signal</keyword>
<dbReference type="GO" id="GO:0016788">
    <property type="term" value="F:hydrolase activity, acting on ester bonds"/>
    <property type="evidence" value="ECO:0007669"/>
    <property type="project" value="UniProtKB-ARBA"/>
</dbReference>
<sequence length="350" mass="37630">MKWTLITAFLAALIAIAFTIAPEKPDFIPFSDNNDAESETTVRFVGGDNNTMLTGHWNLPSKSDGEAPPVILLAHGLGLIQGKSLSPFVSAFQEAGYAVVTFDYATFGQSDGLPRHQIHPTNHVADIQAAIAMINEEGTKRGVDASRIGLWGTSLGGGHVLMAAINSDPSIRAVISQVPHIASALETIIVGMMNLPVTTGKSVVKYLAGLLKWSVSKVVLRKESYFPIVGEPGSAALMQNPGDTAGYLGILNPGGEVSGGWKNAATTESGMHILFYRPLSSLSRVNLPVLLIAVENDTLCPAKFVQAAKERIKNAELFVFPNLGHFDIYDGEPLKTMLSKQIDFFNKYLH</sequence>
<dbReference type="Proteomes" id="UP001295423">
    <property type="component" value="Unassembled WGS sequence"/>
</dbReference>
<dbReference type="EMBL" id="CAKOGP040002313">
    <property type="protein sequence ID" value="CAJ1966763.1"/>
    <property type="molecule type" value="Genomic_DNA"/>
</dbReference>
<dbReference type="InterPro" id="IPR029058">
    <property type="entry name" value="AB_hydrolase_fold"/>
</dbReference>
<dbReference type="AlphaFoldDB" id="A0AAD2JNZ5"/>
<evidence type="ECO:0000256" key="1">
    <source>
        <dbReference type="ARBA" id="ARBA00022801"/>
    </source>
</evidence>
<reference evidence="4" key="1">
    <citation type="submission" date="2023-08" db="EMBL/GenBank/DDBJ databases">
        <authorList>
            <person name="Audoor S."/>
            <person name="Bilcke G."/>
        </authorList>
    </citation>
    <scope>NUCLEOTIDE SEQUENCE</scope>
</reference>
<dbReference type="SUPFAM" id="SSF53474">
    <property type="entry name" value="alpha/beta-Hydrolases"/>
    <property type="match status" value="1"/>
</dbReference>